<proteinExistence type="predicted"/>
<gene>
    <name evidence="2" type="ORF">SHERM_02749</name>
</gene>
<evidence type="ECO:0000256" key="1">
    <source>
        <dbReference type="SAM" id="MobiDB-lite"/>
    </source>
</evidence>
<evidence type="ECO:0000313" key="3">
    <source>
        <dbReference type="Proteomes" id="UP001153555"/>
    </source>
</evidence>
<feature type="region of interest" description="Disordered" evidence="1">
    <location>
        <begin position="123"/>
        <end position="148"/>
    </location>
</feature>
<sequence>MMVGKNSSQDIWQALESNFSGQSKARLMQFKLQLQTLRKGTMSMREFLSQVKACCDALGTAGEPVSEANHILHILGGLGAEYNAVVVAVTTRIEPYTLNEVYAMLLSLESRMDFTSQPSVNIDGSNPSTHFASQGGTNNNNNFSKTSDTSMRSIKNVLEIEFQRVFNIS</sequence>
<dbReference type="Proteomes" id="UP001153555">
    <property type="component" value="Unassembled WGS sequence"/>
</dbReference>
<dbReference type="PANTHER" id="PTHR47481:SF22">
    <property type="entry name" value="RETROTRANSPOSON GAG DOMAIN-CONTAINING PROTEIN"/>
    <property type="match status" value="1"/>
</dbReference>
<comment type="caution">
    <text evidence="2">The sequence shown here is derived from an EMBL/GenBank/DDBJ whole genome shotgun (WGS) entry which is preliminary data.</text>
</comment>
<organism evidence="2 3">
    <name type="scientific">Striga hermonthica</name>
    <name type="common">Purple witchweed</name>
    <name type="synonym">Buchnera hermonthica</name>
    <dbReference type="NCBI Taxonomy" id="68872"/>
    <lineage>
        <taxon>Eukaryota</taxon>
        <taxon>Viridiplantae</taxon>
        <taxon>Streptophyta</taxon>
        <taxon>Embryophyta</taxon>
        <taxon>Tracheophyta</taxon>
        <taxon>Spermatophyta</taxon>
        <taxon>Magnoliopsida</taxon>
        <taxon>eudicotyledons</taxon>
        <taxon>Gunneridae</taxon>
        <taxon>Pentapetalae</taxon>
        <taxon>asterids</taxon>
        <taxon>lamiids</taxon>
        <taxon>Lamiales</taxon>
        <taxon>Orobanchaceae</taxon>
        <taxon>Buchnereae</taxon>
        <taxon>Striga</taxon>
    </lineage>
</organism>
<dbReference type="PANTHER" id="PTHR47481">
    <property type="match status" value="1"/>
</dbReference>
<keyword evidence="3" id="KW-1185">Reference proteome</keyword>
<dbReference type="AlphaFoldDB" id="A0A9N7NT57"/>
<name>A0A9N7NT57_STRHE</name>
<evidence type="ECO:0000313" key="2">
    <source>
        <dbReference type="EMBL" id="CAA0834944.1"/>
    </source>
</evidence>
<dbReference type="EMBL" id="CACSLK010028053">
    <property type="protein sequence ID" value="CAA0834944.1"/>
    <property type="molecule type" value="Genomic_DNA"/>
</dbReference>
<dbReference type="Pfam" id="PF14223">
    <property type="entry name" value="Retrotran_gag_2"/>
    <property type="match status" value="1"/>
</dbReference>
<dbReference type="OrthoDB" id="913984at2759"/>
<accession>A0A9N7NT57</accession>
<reference evidence="2" key="1">
    <citation type="submission" date="2019-12" db="EMBL/GenBank/DDBJ databases">
        <authorList>
            <person name="Scholes J."/>
        </authorList>
    </citation>
    <scope>NUCLEOTIDE SEQUENCE</scope>
</reference>
<protein>
    <submittedName>
        <fullName evidence="2">Uncharacterized protein</fullName>
    </submittedName>
</protein>